<dbReference type="InterPro" id="IPR029052">
    <property type="entry name" value="Metallo-depent_PP-like"/>
</dbReference>
<dbReference type="Gene3D" id="3.60.21.10">
    <property type="match status" value="1"/>
</dbReference>
<dbReference type="RefSeq" id="WP_345196902.1">
    <property type="nucleotide sequence ID" value="NZ_BAABFL010000413.1"/>
</dbReference>
<dbReference type="EMBL" id="BAABFL010000413">
    <property type="protein sequence ID" value="GAA4650681.1"/>
    <property type="molecule type" value="Genomic_DNA"/>
</dbReference>
<protein>
    <submittedName>
        <fullName evidence="2">Metallophosphoesterase</fullName>
    </submittedName>
</protein>
<dbReference type="Proteomes" id="UP001500604">
    <property type="component" value="Unassembled WGS sequence"/>
</dbReference>
<evidence type="ECO:0000313" key="3">
    <source>
        <dbReference type="Proteomes" id="UP001500604"/>
    </source>
</evidence>
<comment type="caution">
    <text evidence="2">The sequence shown here is derived from an EMBL/GenBank/DDBJ whole genome shotgun (WGS) entry which is preliminary data.</text>
</comment>
<dbReference type="SUPFAM" id="SSF56300">
    <property type="entry name" value="Metallo-dependent phosphatases"/>
    <property type="match status" value="1"/>
</dbReference>
<sequence>MKIHVLSDLHLENFMHAIRFKACKGIPVDAVVLAGDIAEGTDGMAYTEDWYPDTPILYVPGNHEYYGHELNTINRRMEEFCRDTPIHLLNPGVVEIQDTVFIGCTLWTDFCLYGEQQANMALSERCLNDYRLISIADDEAERILTPEDTLTIHNQHRLFLETQLEAYQERRIVVITHHLPSEKSVKRSYRNDNLTTAFASSLDDLITRFQPALWIHGHSHYGVDYTIGSTRVVSNPRGYPGEFTYFEDDLVIEV</sequence>
<evidence type="ECO:0000313" key="2">
    <source>
        <dbReference type="EMBL" id="GAA4650681.1"/>
    </source>
</evidence>
<name>A0ABP8V427_9GAMM</name>
<keyword evidence="3" id="KW-1185">Reference proteome</keyword>
<organism evidence="2 3">
    <name type="scientific">Kistimonas scapharcae</name>
    <dbReference type="NCBI Taxonomy" id="1036133"/>
    <lineage>
        <taxon>Bacteria</taxon>
        <taxon>Pseudomonadati</taxon>
        <taxon>Pseudomonadota</taxon>
        <taxon>Gammaproteobacteria</taxon>
        <taxon>Oceanospirillales</taxon>
        <taxon>Endozoicomonadaceae</taxon>
        <taxon>Kistimonas</taxon>
    </lineage>
</organism>
<dbReference type="PANTHER" id="PTHR37844">
    <property type="entry name" value="SER/THR PROTEIN PHOSPHATASE SUPERFAMILY (AFU_ORTHOLOGUE AFUA_1G14840)"/>
    <property type="match status" value="1"/>
</dbReference>
<proteinExistence type="predicted"/>
<dbReference type="InterPro" id="IPR004843">
    <property type="entry name" value="Calcineurin-like_PHP"/>
</dbReference>
<accession>A0ABP8V427</accession>
<reference evidence="3" key="1">
    <citation type="journal article" date="2019" name="Int. J. Syst. Evol. Microbiol.">
        <title>The Global Catalogue of Microorganisms (GCM) 10K type strain sequencing project: providing services to taxonomists for standard genome sequencing and annotation.</title>
        <authorList>
            <consortium name="The Broad Institute Genomics Platform"/>
            <consortium name="The Broad Institute Genome Sequencing Center for Infectious Disease"/>
            <person name="Wu L."/>
            <person name="Ma J."/>
        </authorList>
    </citation>
    <scope>NUCLEOTIDE SEQUENCE [LARGE SCALE GENOMIC DNA]</scope>
    <source>
        <strain evidence="3">JCM 17805</strain>
    </source>
</reference>
<evidence type="ECO:0000259" key="1">
    <source>
        <dbReference type="Pfam" id="PF00149"/>
    </source>
</evidence>
<feature type="domain" description="Calcineurin-like phosphoesterase" evidence="1">
    <location>
        <begin position="1"/>
        <end position="221"/>
    </location>
</feature>
<dbReference type="Pfam" id="PF00149">
    <property type="entry name" value="Metallophos"/>
    <property type="match status" value="1"/>
</dbReference>
<gene>
    <name evidence="2" type="ORF">GCM10023116_29640</name>
</gene>
<dbReference type="PANTHER" id="PTHR37844:SF2">
    <property type="entry name" value="SER_THR PROTEIN PHOSPHATASE SUPERFAMILY (AFU_ORTHOLOGUE AFUA_1G14840)"/>
    <property type="match status" value="1"/>
</dbReference>